<name>A0A8T1MWV8_CLOSI</name>
<comment type="caution">
    <text evidence="1">The sequence shown here is derived from an EMBL/GenBank/DDBJ whole genome shotgun (WGS) entry which is preliminary data.</text>
</comment>
<proteinExistence type="predicted"/>
<dbReference type="EMBL" id="NIRI02000013">
    <property type="protein sequence ID" value="KAG5453398.1"/>
    <property type="molecule type" value="Genomic_DNA"/>
</dbReference>
<reference evidence="1 2" key="1">
    <citation type="journal article" date="2018" name="Biotechnol. Adv.">
        <title>Improved genomic resources and new bioinformatic workflow for the carcinogenic parasite Clonorchis sinensis: Biotechnological implications.</title>
        <authorList>
            <person name="Wang D."/>
            <person name="Korhonen P.K."/>
            <person name="Gasser R.B."/>
            <person name="Young N.D."/>
        </authorList>
    </citation>
    <scope>NUCLEOTIDE SEQUENCE [LARGE SCALE GENOMIC DNA]</scope>
    <source>
        <strain evidence="1">Cs-k2</strain>
    </source>
</reference>
<reference evidence="1 2" key="2">
    <citation type="journal article" date="2021" name="Genomics">
        <title>High-quality reference genome for Clonorchis sinensis.</title>
        <authorList>
            <person name="Young N.D."/>
            <person name="Stroehlein A.J."/>
            <person name="Kinkar L."/>
            <person name="Wang T."/>
            <person name="Sohn W.M."/>
            <person name="Chang B.C.H."/>
            <person name="Kaur P."/>
            <person name="Weisz D."/>
            <person name="Dudchenko O."/>
            <person name="Aiden E.L."/>
            <person name="Korhonen P.K."/>
            <person name="Gasser R.B."/>
        </authorList>
    </citation>
    <scope>NUCLEOTIDE SEQUENCE [LARGE SCALE GENOMIC DNA]</scope>
    <source>
        <strain evidence="1">Cs-k2</strain>
    </source>
</reference>
<accession>A0A8T1MWV8</accession>
<keyword evidence="2" id="KW-1185">Reference proteome</keyword>
<protein>
    <submittedName>
        <fullName evidence="1">Uncharacterized protein</fullName>
    </submittedName>
</protein>
<dbReference type="Proteomes" id="UP000286415">
    <property type="component" value="Unassembled WGS sequence"/>
</dbReference>
<gene>
    <name evidence="1" type="ORF">CSKR_110029</name>
</gene>
<sequence>MFLYDKCIQTSKTSVNSVQTRLRSRWTCRQPLVHAMLRRWTNPSMVLTFVLLSSVTNTVQTKPIQNFVSPTDLPVPEETNTGIQEHRARITSMLWLQHMDPIPNVPTAKREELSINLEHIGWYHLDEEAFGVDNGSKYHEDFTRVLYFRCNYGCTQKGKVIPRDKRSAMLTRLSRWRKIAQRTMWLSLHRSDDKRRIGERPIDGQLLNFPPNMAPELVVKLDKCRQRDFNIFIASIDRFSREYRKCT</sequence>
<evidence type="ECO:0000313" key="2">
    <source>
        <dbReference type="Proteomes" id="UP000286415"/>
    </source>
</evidence>
<organism evidence="1 2">
    <name type="scientific">Clonorchis sinensis</name>
    <name type="common">Chinese liver fluke</name>
    <dbReference type="NCBI Taxonomy" id="79923"/>
    <lineage>
        <taxon>Eukaryota</taxon>
        <taxon>Metazoa</taxon>
        <taxon>Spiralia</taxon>
        <taxon>Lophotrochozoa</taxon>
        <taxon>Platyhelminthes</taxon>
        <taxon>Trematoda</taxon>
        <taxon>Digenea</taxon>
        <taxon>Opisthorchiida</taxon>
        <taxon>Opisthorchiata</taxon>
        <taxon>Opisthorchiidae</taxon>
        <taxon>Clonorchis</taxon>
    </lineage>
</organism>
<evidence type="ECO:0000313" key="1">
    <source>
        <dbReference type="EMBL" id="KAG5453398.1"/>
    </source>
</evidence>